<keyword evidence="4" id="KW-0677">Repeat</keyword>
<dbReference type="SUPFAM" id="SSF50998">
    <property type="entry name" value="Quinoprotein alcohol dehydrogenase-like"/>
    <property type="match status" value="1"/>
</dbReference>
<dbReference type="InParanoid" id="T1FXQ7"/>
<dbReference type="InterPro" id="IPR001680">
    <property type="entry name" value="WD40_rpt"/>
</dbReference>
<feature type="repeat" description="WD" evidence="7">
    <location>
        <begin position="32"/>
        <end position="74"/>
    </location>
</feature>
<evidence type="ECO:0000256" key="6">
    <source>
        <dbReference type="ARBA" id="ARBA00072425"/>
    </source>
</evidence>
<reference evidence="11" key="1">
    <citation type="submission" date="2012-12" db="EMBL/GenBank/DDBJ databases">
        <authorList>
            <person name="Hellsten U."/>
            <person name="Grimwood J."/>
            <person name="Chapman J.A."/>
            <person name="Shapiro H."/>
            <person name="Aerts A."/>
            <person name="Otillar R.P."/>
            <person name="Terry A.Y."/>
            <person name="Boore J.L."/>
            <person name="Simakov O."/>
            <person name="Marletaz F."/>
            <person name="Cho S.-J."/>
            <person name="Edsinger-Gonzales E."/>
            <person name="Havlak P."/>
            <person name="Kuo D.-H."/>
            <person name="Larsson T."/>
            <person name="Lv J."/>
            <person name="Arendt D."/>
            <person name="Savage R."/>
            <person name="Osoegawa K."/>
            <person name="de Jong P."/>
            <person name="Lindberg D.R."/>
            <person name="Seaver E.C."/>
            <person name="Weisblat D.A."/>
            <person name="Putnam N.H."/>
            <person name="Grigoriev I.V."/>
            <person name="Rokhsar D.S."/>
        </authorList>
    </citation>
    <scope>NUCLEOTIDE SEQUENCE</scope>
</reference>
<dbReference type="PANTHER" id="PTHR19857">
    <property type="entry name" value="MITOCHONDRIAL DIVISION PROTEIN 1-RELATED"/>
    <property type="match status" value="1"/>
</dbReference>
<dbReference type="CDD" id="cd00200">
    <property type="entry name" value="WD40"/>
    <property type="match status" value="1"/>
</dbReference>
<dbReference type="Gene3D" id="2.130.10.10">
    <property type="entry name" value="YVTN repeat-like/Quinoprotein amine dehydrogenase"/>
    <property type="match status" value="1"/>
</dbReference>
<dbReference type="FunFam" id="2.130.10.10:FF:000074">
    <property type="entry name" value="Angio-associated migratory cell protein-like protein"/>
    <property type="match status" value="1"/>
</dbReference>
<reference evidence="10" key="3">
    <citation type="submission" date="2015-06" db="UniProtKB">
        <authorList>
            <consortium name="EnsemblMetazoa"/>
        </authorList>
    </citation>
    <scope>IDENTIFICATION</scope>
</reference>
<dbReference type="InterPro" id="IPR015943">
    <property type="entry name" value="WD40/YVTN_repeat-like_dom_sf"/>
</dbReference>
<evidence type="ECO:0000256" key="4">
    <source>
        <dbReference type="ARBA" id="ARBA00022737"/>
    </source>
</evidence>
<keyword evidence="11" id="KW-1185">Reference proteome</keyword>
<dbReference type="EMBL" id="AMQM01000555">
    <property type="status" value="NOT_ANNOTATED_CDS"/>
    <property type="molecule type" value="Genomic_DNA"/>
</dbReference>
<evidence type="ECO:0000313" key="11">
    <source>
        <dbReference type="Proteomes" id="UP000015101"/>
    </source>
</evidence>
<dbReference type="KEGG" id="hro:HELRODRAFT_64166"/>
<dbReference type="EnsemblMetazoa" id="HelroT64166">
    <property type="protein sequence ID" value="HelroP64166"/>
    <property type="gene ID" value="HelroG64166"/>
</dbReference>
<feature type="domain" description="Anaphase-promoting complex subunit 4-like WD40" evidence="8">
    <location>
        <begin position="259"/>
        <end position="315"/>
    </location>
</feature>
<keyword evidence="2" id="KW-0963">Cytoplasm</keyword>
<dbReference type="InterPro" id="IPR011047">
    <property type="entry name" value="Quinoprotein_ADH-like_sf"/>
</dbReference>
<name>T1FXQ7_HELRO</name>
<dbReference type="GO" id="GO:0005737">
    <property type="term" value="C:cytoplasm"/>
    <property type="evidence" value="ECO:0007669"/>
    <property type="project" value="UniProtKB-SubCell"/>
</dbReference>
<feature type="repeat" description="WD" evidence="7">
    <location>
        <begin position="75"/>
        <end position="116"/>
    </location>
</feature>
<dbReference type="InterPro" id="IPR051179">
    <property type="entry name" value="WD_repeat_multifunction"/>
</dbReference>
<dbReference type="PANTHER" id="PTHR19857:SF8">
    <property type="entry name" value="ANGIO-ASSOCIATED MIGRATORY CELL PROTEIN"/>
    <property type="match status" value="1"/>
</dbReference>
<comment type="subcellular location">
    <subcellularLocation>
        <location evidence="1">Cytoplasm</location>
    </subcellularLocation>
</comment>
<dbReference type="PROSITE" id="PS00678">
    <property type="entry name" value="WD_REPEATS_1"/>
    <property type="match status" value="3"/>
</dbReference>
<accession>T1FXQ7</accession>
<dbReference type="EMBL" id="KB096324">
    <property type="protein sequence ID" value="ESO06117.1"/>
    <property type="molecule type" value="Genomic_DNA"/>
</dbReference>
<evidence type="ECO:0000256" key="3">
    <source>
        <dbReference type="ARBA" id="ARBA00022574"/>
    </source>
</evidence>
<dbReference type="CTD" id="20213605"/>
<feature type="repeat" description="WD" evidence="7">
    <location>
        <begin position="302"/>
        <end position="344"/>
    </location>
</feature>
<protein>
    <recommendedName>
        <fullName evidence="6">Angio-associated migratory cell protein</fullName>
    </recommendedName>
</protein>
<dbReference type="AlphaFoldDB" id="T1FXQ7"/>
<dbReference type="GeneID" id="20213605"/>
<evidence type="ECO:0000256" key="7">
    <source>
        <dbReference type="PROSITE-ProRule" id="PRU00221"/>
    </source>
</evidence>
<dbReference type="PROSITE" id="PS50082">
    <property type="entry name" value="WD_REPEATS_2"/>
    <property type="match status" value="5"/>
</dbReference>
<feature type="repeat" description="WD" evidence="7">
    <location>
        <begin position="156"/>
        <end position="197"/>
    </location>
</feature>
<dbReference type="Proteomes" id="UP000015101">
    <property type="component" value="Unassembled WGS sequence"/>
</dbReference>
<dbReference type="Pfam" id="PF00400">
    <property type="entry name" value="WD40"/>
    <property type="match status" value="5"/>
</dbReference>
<dbReference type="SMART" id="SM00320">
    <property type="entry name" value="WD40"/>
    <property type="match status" value="8"/>
</dbReference>
<evidence type="ECO:0000256" key="1">
    <source>
        <dbReference type="ARBA" id="ARBA00004496"/>
    </source>
</evidence>
<keyword evidence="3 7" id="KW-0853">WD repeat</keyword>
<dbReference type="OMA" id="GPDEVMW"/>
<gene>
    <name evidence="10" type="primary">20213605</name>
    <name evidence="9" type="ORF">HELRODRAFT_64166</name>
</gene>
<dbReference type="HOGENOM" id="CLU_000288_57_9_1"/>
<feature type="repeat" description="WD" evidence="7">
    <location>
        <begin position="345"/>
        <end position="379"/>
    </location>
</feature>
<evidence type="ECO:0000259" key="8">
    <source>
        <dbReference type="Pfam" id="PF12894"/>
    </source>
</evidence>
<evidence type="ECO:0000256" key="5">
    <source>
        <dbReference type="ARBA" id="ARBA00059273"/>
    </source>
</evidence>
<dbReference type="Pfam" id="PF12894">
    <property type="entry name" value="ANAPC4_WD40"/>
    <property type="match status" value="1"/>
</dbReference>
<dbReference type="STRING" id="6412.T1FXQ7"/>
<reference evidence="9 11" key="2">
    <citation type="journal article" date="2013" name="Nature">
        <title>Insights into bilaterian evolution from three spiralian genomes.</title>
        <authorList>
            <person name="Simakov O."/>
            <person name="Marletaz F."/>
            <person name="Cho S.J."/>
            <person name="Edsinger-Gonzales E."/>
            <person name="Havlak P."/>
            <person name="Hellsten U."/>
            <person name="Kuo D.H."/>
            <person name="Larsson T."/>
            <person name="Lv J."/>
            <person name="Arendt D."/>
            <person name="Savage R."/>
            <person name="Osoegawa K."/>
            <person name="de Jong P."/>
            <person name="Grimwood J."/>
            <person name="Chapman J.A."/>
            <person name="Shapiro H."/>
            <person name="Aerts A."/>
            <person name="Otillar R.P."/>
            <person name="Terry A.Y."/>
            <person name="Boore J.L."/>
            <person name="Grigoriev I.V."/>
            <person name="Lindberg D.R."/>
            <person name="Seaver E.C."/>
            <person name="Weisblat D.A."/>
            <person name="Putnam N.H."/>
            <person name="Rokhsar D.S."/>
        </authorList>
    </citation>
    <scope>NUCLEOTIDE SEQUENCE</scope>
</reference>
<dbReference type="OrthoDB" id="10261640at2759"/>
<evidence type="ECO:0000313" key="10">
    <source>
        <dbReference type="EnsemblMetazoa" id="HelroP64166"/>
    </source>
</evidence>
<dbReference type="InterPro" id="IPR024977">
    <property type="entry name" value="Apc4-like_WD40_dom"/>
</dbReference>
<organism evidence="10 11">
    <name type="scientific">Helobdella robusta</name>
    <name type="common">Californian leech</name>
    <dbReference type="NCBI Taxonomy" id="6412"/>
    <lineage>
        <taxon>Eukaryota</taxon>
        <taxon>Metazoa</taxon>
        <taxon>Spiralia</taxon>
        <taxon>Lophotrochozoa</taxon>
        <taxon>Annelida</taxon>
        <taxon>Clitellata</taxon>
        <taxon>Hirudinea</taxon>
        <taxon>Rhynchobdellida</taxon>
        <taxon>Glossiphoniidae</taxon>
        <taxon>Helobdella</taxon>
    </lineage>
</organism>
<comment type="function">
    <text evidence="5">Plays a role in angiogenesis and cell migration. In smooth muscle cell migration, may act through the RhoA pathway.</text>
</comment>
<dbReference type="FunCoup" id="T1FXQ7">
    <property type="interactions" value="1772"/>
</dbReference>
<evidence type="ECO:0000313" key="9">
    <source>
        <dbReference type="EMBL" id="ESO06117.1"/>
    </source>
</evidence>
<dbReference type="InterPro" id="IPR019775">
    <property type="entry name" value="WD40_repeat_CS"/>
</dbReference>
<sequence>EDVKIKDEDDEEDEDDELINLKPERDDSSFVFSAHTDEVFCLAVTGSGEELLASGGKDDCCFVWKPTDGSVLFQCPGHTESVVCVAFSHDSKYLATGDLNGMVKAWEMKTGKEVWFFEVAEVQWLTWHQKVSFLLCGAVDGNIWLWNVPHGHTKMFPNHSGSAVCGSFFSDGKRMCAGYEDGSVNIWDLKTVTSLYSFPPSPRHHSSSVTCVDCHHGNVLVASGSCDGTVLLIKSSTGQLLNKLSIVTEPSTSRMEQEKEDAADERVESLSFSKSNQYIAVGGASGKVIVYDITTNHVRLQSNGHNADVVKIVWHPTMQDLLFSSSVDGSVIMWNVRTAQQVQLYIGHAASILDLNISRDGEKIYTASADHTVRVFETRKKIDCLQLNLC</sequence>
<dbReference type="eggNOG" id="KOG0296">
    <property type="taxonomic scope" value="Eukaryota"/>
</dbReference>
<proteinExistence type="predicted"/>
<dbReference type="PROSITE" id="PS50294">
    <property type="entry name" value="WD_REPEATS_REGION"/>
    <property type="match status" value="3"/>
</dbReference>
<dbReference type="RefSeq" id="XP_009015485.1">
    <property type="nucleotide sequence ID" value="XM_009017237.1"/>
</dbReference>
<evidence type="ECO:0000256" key="2">
    <source>
        <dbReference type="ARBA" id="ARBA00022490"/>
    </source>
</evidence>